<name>A0A0D0BU43_9AGAM</name>
<keyword evidence="2" id="KW-1185">Reference proteome</keyword>
<reference evidence="1 2" key="1">
    <citation type="submission" date="2014-04" db="EMBL/GenBank/DDBJ databases">
        <authorList>
            <consortium name="DOE Joint Genome Institute"/>
            <person name="Kuo A."/>
            <person name="Ruytinx J."/>
            <person name="Rineau F."/>
            <person name="Colpaert J."/>
            <person name="Kohler A."/>
            <person name="Nagy L.G."/>
            <person name="Floudas D."/>
            <person name="Copeland A."/>
            <person name="Barry K.W."/>
            <person name="Cichocki N."/>
            <person name="Veneault-Fourrey C."/>
            <person name="LaButti K."/>
            <person name="Lindquist E.A."/>
            <person name="Lipzen A."/>
            <person name="Lundell T."/>
            <person name="Morin E."/>
            <person name="Murat C."/>
            <person name="Sun H."/>
            <person name="Tunlid A."/>
            <person name="Henrissat B."/>
            <person name="Grigoriev I.V."/>
            <person name="Hibbett D.S."/>
            <person name="Martin F."/>
            <person name="Nordberg H.P."/>
            <person name="Cantor M.N."/>
            <person name="Hua S.X."/>
        </authorList>
    </citation>
    <scope>NUCLEOTIDE SEQUENCE [LARGE SCALE GENOMIC DNA]</scope>
    <source>
        <strain evidence="1 2">UH-Slu-Lm8-n1</strain>
    </source>
</reference>
<dbReference type="EMBL" id="KN835157">
    <property type="protein sequence ID" value="KIK46568.1"/>
    <property type="molecule type" value="Genomic_DNA"/>
</dbReference>
<organism evidence="1 2">
    <name type="scientific">Suillus luteus UH-Slu-Lm8-n1</name>
    <dbReference type="NCBI Taxonomy" id="930992"/>
    <lineage>
        <taxon>Eukaryota</taxon>
        <taxon>Fungi</taxon>
        <taxon>Dikarya</taxon>
        <taxon>Basidiomycota</taxon>
        <taxon>Agaricomycotina</taxon>
        <taxon>Agaricomycetes</taxon>
        <taxon>Agaricomycetidae</taxon>
        <taxon>Boletales</taxon>
        <taxon>Suillineae</taxon>
        <taxon>Suillaceae</taxon>
        <taxon>Suillus</taxon>
    </lineage>
</organism>
<dbReference type="AlphaFoldDB" id="A0A0D0BU43"/>
<accession>A0A0D0BU43</accession>
<evidence type="ECO:0000313" key="2">
    <source>
        <dbReference type="Proteomes" id="UP000054485"/>
    </source>
</evidence>
<proteinExistence type="predicted"/>
<gene>
    <name evidence="1" type="ORF">CY34DRAFT_800244</name>
</gene>
<evidence type="ECO:0000313" key="1">
    <source>
        <dbReference type="EMBL" id="KIK46568.1"/>
    </source>
</evidence>
<reference evidence="2" key="2">
    <citation type="submission" date="2015-01" db="EMBL/GenBank/DDBJ databases">
        <title>Evolutionary Origins and Diversification of the Mycorrhizal Mutualists.</title>
        <authorList>
            <consortium name="DOE Joint Genome Institute"/>
            <consortium name="Mycorrhizal Genomics Consortium"/>
            <person name="Kohler A."/>
            <person name="Kuo A."/>
            <person name="Nagy L.G."/>
            <person name="Floudas D."/>
            <person name="Copeland A."/>
            <person name="Barry K.W."/>
            <person name="Cichocki N."/>
            <person name="Veneault-Fourrey C."/>
            <person name="LaButti K."/>
            <person name="Lindquist E.A."/>
            <person name="Lipzen A."/>
            <person name="Lundell T."/>
            <person name="Morin E."/>
            <person name="Murat C."/>
            <person name="Riley R."/>
            <person name="Ohm R."/>
            <person name="Sun H."/>
            <person name="Tunlid A."/>
            <person name="Henrissat B."/>
            <person name="Grigoriev I.V."/>
            <person name="Hibbett D.S."/>
            <person name="Martin F."/>
        </authorList>
    </citation>
    <scope>NUCLEOTIDE SEQUENCE [LARGE SCALE GENOMIC DNA]</scope>
    <source>
        <strain evidence="2">UH-Slu-Lm8-n1</strain>
    </source>
</reference>
<sequence>MGHFILSATREGDNRHLSQPGSFLESHLQMGSLRGTAPSILLSARSGTALAAPSEYSIEGWETLYLPTRTWSGCV</sequence>
<dbReference type="InParanoid" id="A0A0D0BU43"/>
<dbReference type="Proteomes" id="UP000054485">
    <property type="component" value="Unassembled WGS sequence"/>
</dbReference>
<dbReference type="HOGENOM" id="CLU_2672756_0_0_1"/>
<protein>
    <submittedName>
        <fullName evidence="1">Uncharacterized protein</fullName>
    </submittedName>
</protein>